<protein>
    <submittedName>
        <fullName evidence="1">Uncharacterized protein</fullName>
    </submittedName>
</protein>
<organism evidence="1 2">
    <name type="scientific">Popillia japonica</name>
    <name type="common">Japanese beetle</name>
    <dbReference type="NCBI Taxonomy" id="7064"/>
    <lineage>
        <taxon>Eukaryota</taxon>
        <taxon>Metazoa</taxon>
        <taxon>Ecdysozoa</taxon>
        <taxon>Arthropoda</taxon>
        <taxon>Hexapoda</taxon>
        <taxon>Insecta</taxon>
        <taxon>Pterygota</taxon>
        <taxon>Neoptera</taxon>
        <taxon>Endopterygota</taxon>
        <taxon>Coleoptera</taxon>
        <taxon>Polyphaga</taxon>
        <taxon>Scarabaeiformia</taxon>
        <taxon>Scarabaeidae</taxon>
        <taxon>Rutelinae</taxon>
        <taxon>Popillia</taxon>
    </lineage>
</organism>
<dbReference type="AlphaFoldDB" id="A0AAW1MZU7"/>
<reference evidence="1 2" key="1">
    <citation type="journal article" date="2024" name="BMC Genomics">
        <title>De novo assembly and annotation of Popillia japonica's genome with initial clues to its potential as an invasive pest.</title>
        <authorList>
            <person name="Cucini C."/>
            <person name="Boschi S."/>
            <person name="Funari R."/>
            <person name="Cardaioli E."/>
            <person name="Iannotti N."/>
            <person name="Marturano G."/>
            <person name="Paoli F."/>
            <person name="Bruttini M."/>
            <person name="Carapelli A."/>
            <person name="Frati F."/>
            <person name="Nardi F."/>
        </authorList>
    </citation>
    <scope>NUCLEOTIDE SEQUENCE [LARGE SCALE GENOMIC DNA]</scope>
    <source>
        <strain evidence="1">DMR45628</strain>
    </source>
</reference>
<evidence type="ECO:0000313" key="1">
    <source>
        <dbReference type="EMBL" id="KAK9753152.1"/>
    </source>
</evidence>
<dbReference type="EMBL" id="JASPKY010000015">
    <property type="protein sequence ID" value="KAK9753152.1"/>
    <property type="molecule type" value="Genomic_DNA"/>
</dbReference>
<sequence length="97" mass="11333">MEPKTATSNGWSRLSPIGHWPEPSITGFRRISARRYHMINRVLAIGIEVSNDSPETGSPTFKTWDHHVEIRISDKKFPPNQWSPELINKDENRFRDY</sequence>
<name>A0AAW1MZU7_POPJA</name>
<accession>A0AAW1MZU7</accession>
<dbReference type="Proteomes" id="UP001458880">
    <property type="component" value="Unassembled WGS sequence"/>
</dbReference>
<proteinExistence type="predicted"/>
<gene>
    <name evidence="1" type="ORF">QE152_g3681</name>
</gene>
<keyword evidence="2" id="KW-1185">Reference proteome</keyword>
<comment type="caution">
    <text evidence="1">The sequence shown here is derived from an EMBL/GenBank/DDBJ whole genome shotgun (WGS) entry which is preliminary data.</text>
</comment>
<evidence type="ECO:0000313" key="2">
    <source>
        <dbReference type="Proteomes" id="UP001458880"/>
    </source>
</evidence>